<feature type="compositionally biased region" description="Basic residues" evidence="1">
    <location>
        <begin position="45"/>
        <end position="55"/>
    </location>
</feature>
<sequence>MIKENQQDSKHHEKKNNKRQATKDPYKMSKREWKEVRGENMQTLRRGKGGAMRRN</sequence>
<organism evidence="2 3">
    <name type="scientific">Metabacillus halosaccharovorans</name>
    <dbReference type="NCBI Taxonomy" id="930124"/>
    <lineage>
        <taxon>Bacteria</taxon>
        <taxon>Bacillati</taxon>
        <taxon>Bacillota</taxon>
        <taxon>Bacilli</taxon>
        <taxon>Bacillales</taxon>
        <taxon>Bacillaceae</taxon>
        <taxon>Metabacillus</taxon>
    </lineage>
</organism>
<feature type="compositionally biased region" description="Basic and acidic residues" evidence="1">
    <location>
        <begin position="21"/>
        <end position="38"/>
    </location>
</feature>
<name>A0ABT3DGT9_9BACI</name>
<reference evidence="2 3" key="1">
    <citation type="submission" date="2022-10" db="EMBL/GenBank/DDBJ databases">
        <title>Draft genome assembly of moderately radiation resistant bacterium Metabacillus halosaccharovorans.</title>
        <authorList>
            <person name="Pal S."/>
            <person name="Gopinathan A."/>
        </authorList>
    </citation>
    <scope>NUCLEOTIDE SEQUENCE [LARGE SCALE GENOMIC DNA]</scope>
    <source>
        <strain evidence="2 3">VITHBRA001</strain>
    </source>
</reference>
<dbReference type="EMBL" id="JAOYEY010000036">
    <property type="protein sequence ID" value="MCV9886252.1"/>
    <property type="molecule type" value="Genomic_DNA"/>
</dbReference>
<evidence type="ECO:0000256" key="1">
    <source>
        <dbReference type="SAM" id="MobiDB-lite"/>
    </source>
</evidence>
<gene>
    <name evidence="2" type="ORF">OIH86_11335</name>
</gene>
<dbReference type="Proteomes" id="UP001526147">
    <property type="component" value="Unassembled WGS sequence"/>
</dbReference>
<dbReference type="RefSeq" id="WP_264142880.1">
    <property type="nucleotide sequence ID" value="NZ_JAOYEY010000036.1"/>
</dbReference>
<feature type="region of interest" description="Disordered" evidence="1">
    <location>
        <begin position="1"/>
        <end position="55"/>
    </location>
</feature>
<evidence type="ECO:0000313" key="2">
    <source>
        <dbReference type="EMBL" id="MCV9886252.1"/>
    </source>
</evidence>
<keyword evidence="3" id="KW-1185">Reference proteome</keyword>
<evidence type="ECO:0000313" key="3">
    <source>
        <dbReference type="Proteomes" id="UP001526147"/>
    </source>
</evidence>
<feature type="compositionally biased region" description="Basic and acidic residues" evidence="1">
    <location>
        <begin position="1"/>
        <end position="11"/>
    </location>
</feature>
<comment type="caution">
    <text evidence="2">The sequence shown here is derived from an EMBL/GenBank/DDBJ whole genome shotgun (WGS) entry which is preliminary data.</text>
</comment>
<accession>A0ABT3DGT9</accession>
<protein>
    <submittedName>
        <fullName evidence="2">Uncharacterized protein</fullName>
    </submittedName>
</protein>
<proteinExistence type="predicted"/>